<proteinExistence type="predicted"/>
<sequence>MFHMNIWRVCVAPTHPLAGFLYDPNLPITKEYTVPYLDLYTMDRTETGDWRMQFLKGNRDGILPDRKVSPFHK</sequence>
<name>A0A6A3WPA5_9STRA</name>
<evidence type="ECO:0000313" key="4">
    <source>
        <dbReference type="Proteomes" id="UP000440732"/>
    </source>
</evidence>
<organism evidence="2 3">
    <name type="scientific">Phytophthora fragariae</name>
    <dbReference type="NCBI Taxonomy" id="53985"/>
    <lineage>
        <taxon>Eukaryota</taxon>
        <taxon>Sar</taxon>
        <taxon>Stramenopiles</taxon>
        <taxon>Oomycota</taxon>
        <taxon>Peronosporomycetes</taxon>
        <taxon>Peronosporales</taxon>
        <taxon>Peronosporaceae</taxon>
        <taxon>Phytophthora</taxon>
    </lineage>
</organism>
<gene>
    <name evidence="2" type="ORF">PF002_g25240</name>
    <name evidence="1" type="ORF">PF006_g23574</name>
</gene>
<dbReference type="EMBL" id="QXGA01002456">
    <property type="protein sequence ID" value="KAE9097455.1"/>
    <property type="molecule type" value="Genomic_DNA"/>
</dbReference>
<accession>A0A6A3WPA5</accession>
<comment type="caution">
    <text evidence="2">The sequence shown here is derived from an EMBL/GenBank/DDBJ whole genome shotgun (WGS) entry which is preliminary data.</text>
</comment>
<dbReference type="AlphaFoldDB" id="A0A6A3WPA5"/>
<evidence type="ECO:0000313" key="3">
    <source>
        <dbReference type="Proteomes" id="UP000440367"/>
    </source>
</evidence>
<dbReference type="Proteomes" id="UP000440732">
    <property type="component" value="Unassembled WGS sequence"/>
</dbReference>
<dbReference type="EMBL" id="QXGD01002433">
    <property type="protein sequence ID" value="KAE9188734.1"/>
    <property type="molecule type" value="Genomic_DNA"/>
</dbReference>
<reference evidence="3 4" key="1">
    <citation type="submission" date="2018-08" db="EMBL/GenBank/DDBJ databases">
        <title>Genomic investigation of the strawberry pathogen Phytophthora fragariae indicates pathogenicity is determined by transcriptional variation in three key races.</title>
        <authorList>
            <person name="Adams T.M."/>
            <person name="Armitage A.D."/>
            <person name="Sobczyk M.K."/>
            <person name="Bates H.J."/>
            <person name="Dunwell J.M."/>
            <person name="Nellist C.F."/>
            <person name="Harrison R.J."/>
        </authorList>
    </citation>
    <scope>NUCLEOTIDE SEQUENCE [LARGE SCALE GENOMIC DNA]</scope>
    <source>
        <strain evidence="2 3">BC-1</strain>
        <strain evidence="1 4">NOV-5</strain>
    </source>
</reference>
<evidence type="ECO:0000313" key="2">
    <source>
        <dbReference type="EMBL" id="KAE9188734.1"/>
    </source>
</evidence>
<protein>
    <submittedName>
        <fullName evidence="2">Uncharacterized protein</fullName>
    </submittedName>
</protein>
<dbReference type="Proteomes" id="UP000440367">
    <property type="component" value="Unassembled WGS sequence"/>
</dbReference>
<evidence type="ECO:0000313" key="1">
    <source>
        <dbReference type="EMBL" id="KAE9097455.1"/>
    </source>
</evidence>